<dbReference type="Proteomes" id="UP000790787">
    <property type="component" value="Chromosome 13"/>
</dbReference>
<protein>
    <submittedName>
        <fullName evidence="2">Uncharacterized protein LOC142167961</fullName>
    </submittedName>
</protein>
<sequence length="576" mass="66528">MLIPGPGSPGDAIDIYLQRLIEELKELWEVGIETFDASSRQNFKLHASLLWTINDFLAYGNLSGWSTKGKLVRPCCNKDTSSIRLANSKKQYFMGHRRYLPLSHKWRNDKDSFDGTKEKRLPPKMCSGIEILNQLQDLEGIQLTKDLKKRKKISHENRKDNWNKKNHKIPGLKSHDFHVLLQHILPLALRGMLSKEVCEPVIELSLFFNVLGSKELRIDDLEQIEAQIPITLCKLEKVFPPSFFDVMVHLPIHLASEAKIAGPIHYRWMYPVEQWLNFLKSLIDNRACPEGSIAEGYIANECMTLCSREFAQTHVDTAQHLSDAKWNRTLGLHNCIKEMIVGSWKICSHFQVVLPNIRHILMVTLLMDIDFIVVVVGENDKDSENIDYYGILTDVIELQFVMGGRVILFRCNWFDVYDKIKRVKKDEYEFVSVNLGRFLNTNEPFILAEQASQVFYAIDNSNKGWHIVRKTQPRDSYEIVKQMDDDILDLGNPSQKKRKRTDEVKFNMKPSKTENEVESTMKSTTRYAFVPLGTIRKGQGRGRGRGLRSLVEKENMPTKSLFPQSIDLVKQYIQTI</sequence>
<name>A0AC58SIA3_TOBAC</name>
<gene>
    <name evidence="2" type="primary">LOC142167961</name>
</gene>
<keyword evidence="1" id="KW-1185">Reference proteome</keyword>
<accession>A0AC58SIA3</accession>
<organism evidence="1 2">
    <name type="scientific">Nicotiana tabacum</name>
    <name type="common">Common tobacco</name>
    <dbReference type="NCBI Taxonomy" id="4097"/>
    <lineage>
        <taxon>Eukaryota</taxon>
        <taxon>Viridiplantae</taxon>
        <taxon>Streptophyta</taxon>
        <taxon>Embryophyta</taxon>
        <taxon>Tracheophyta</taxon>
        <taxon>Spermatophyta</taxon>
        <taxon>Magnoliopsida</taxon>
        <taxon>eudicotyledons</taxon>
        <taxon>Gunneridae</taxon>
        <taxon>Pentapetalae</taxon>
        <taxon>asterids</taxon>
        <taxon>lamiids</taxon>
        <taxon>Solanales</taxon>
        <taxon>Solanaceae</taxon>
        <taxon>Nicotianoideae</taxon>
        <taxon>Nicotianeae</taxon>
        <taxon>Nicotiana</taxon>
    </lineage>
</organism>
<proteinExistence type="predicted"/>
<reference evidence="2" key="2">
    <citation type="submission" date="2025-08" db="UniProtKB">
        <authorList>
            <consortium name="RefSeq"/>
        </authorList>
    </citation>
    <scope>IDENTIFICATION</scope>
    <source>
        <tissue evidence="2">Leaf</tissue>
    </source>
</reference>
<evidence type="ECO:0000313" key="2">
    <source>
        <dbReference type="RefSeq" id="XP_075084704.1"/>
    </source>
</evidence>
<dbReference type="RefSeq" id="XP_075084704.1">
    <property type="nucleotide sequence ID" value="XM_075228603.1"/>
</dbReference>
<evidence type="ECO:0000313" key="1">
    <source>
        <dbReference type="Proteomes" id="UP000790787"/>
    </source>
</evidence>
<reference evidence="1" key="1">
    <citation type="journal article" date="2014" name="Nat. Commun.">
        <title>The tobacco genome sequence and its comparison with those of tomato and potato.</title>
        <authorList>
            <person name="Sierro N."/>
            <person name="Battey J.N."/>
            <person name="Ouadi S."/>
            <person name="Bakaher N."/>
            <person name="Bovet L."/>
            <person name="Willig A."/>
            <person name="Goepfert S."/>
            <person name="Peitsch M.C."/>
            <person name="Ivanov N.V."/>
        </authorList>
    </citation>
    <scope>NUCLEOTIDE SEQUENCE [LARGE SCALE GENOMIC DNA]</scope>
</reference>